<evidence type="ECO:0000256" key="1">
    <source>
        <dbReference type="ARBA" id="ARBA00004442"/>
    </source>
</evidence>
<feature type="domain" description="SusD-like N-terminal" evidence="8">
    <location>
        <begin position="41"/>
        <end position="220"/>
    </location>
</feature>
<feature type="chain" id="PRO_5037589946" evidence="6">
    <location>
        <begin position="23"/>
        <end position="500"/>
    </location>
</feature>
<sequence length="500" mass="55850">MKFYNKILMFFVAVLGLSFLNACDDRLEVDPLYTIDGDSFFNTPSDYDRALTGAYDLLQTSYLNMWIGEIASDNAIAGGESVTDTPGLHEIEAMTHNGVNNELRSVFSFNYAGVVRTNYLFSNKDKLDFEGKDEIYAQAHFLRAYYYFQLVKYFGDVPLILDRLISEEESTSLERTPASQVYEQIEIDLKAASAGLDWTNSVKGRVTKGAALGLLGRVYLYQDKFDDAAIVLDSVIDMGPYSLINSTTSEEYADLFSVNQEGNSESVFEIQYSGQEGGSYGCLVCLEGFAAVGFQGIRQYTGPEYGDGNSYNLPTQDLYDAFDPSDIRRDGTVLDIDAFIAEQDNPGDISYAIGGGGHTGFYNNKYIKRLDELGLPDNDLTSPVNYRLLRLPDIYLMAAEAHNRKSAPNDVKALEYLNDVRARVSMLDLSLSGQALTEAIWQERRYEMSGEGFRFWDLVRTGRAASEIEGFVEGKNELFPIPQIEIDLAGGNWSQNPNYN</sequence>
<accession>A0A937AN37</accession>
<proteinExistence type="inferred from homology"/>
<gene>
    <name evidence="9" type="ORF">JKP34_10755</name>
</gene>
<dbReference type="Gene3D" id="1.25.40.390">
    <property type="match status" value="1"/>
</dbReference>
<dbReference type="InterPro" id="IPR033985">
    <property type="entry name" value="SusD-like_N"/>
</dbReference>
<evidence type="ECO:0000256" key="4">
    <source>
        <dbReference type="ARBA" id="ARBA00023136"/>
    </source>
</evidence>
<evidence type="ECO:0000256" key="2">
    <source>
        <dbReference type="ARBA" id="ARBA00006275"/>
    </source>
</evidence>
<evidence type="ECO:0000256" key="3">
    <source>
        <dbReference type="ARBA" id="ARBA00022729"/>
    </source>
</evidence>
<evidence type="ECO:0000256" key="5">
    <source>
        <dbReference type="ARBA" id="ARBA00023237"/>
    </source>
</evidence>
<protein>
    <submittedName>
        <fullName evidence="9">RagB/SusD family nutrient uptake outer membrane protein</fullName>
    </submittedName>
</protein>
<dbReference type="InterPro" id="IPR012944">
    <property type="entry name" value="SusD_RagB_dom"/>
</dbReference>
<dbReference type="InterPro" id="IPR011990">
    <property type="entry name" value="TPR-like_helical_dom_sf"/>
</dbReference>
<dbReference type="Proteomes" id="UP000642920">
    <property type="component" value="Unassembled WGS sequence"/>
</dbReference>
<comment type="caution">
    <text evidence="9">The sequence shown here is derived from an EMBL/GenBank/DDBJ whole genome shotgun (WGS) entry which is preliminary data.</text>
</comment>
<dbReference type="RefSeq" id="WP_201920921.1">
    <property type="nucleotide sequence ID" value="NZ_JAERQG010000002.1"/>
</dbReference>
<comment type="subcellular location">
    <subcellularLocation>
        <location evidence="1">Cell outer membrane</location>
    </subcellularLocation>
</comment>
<keyword evidence="4" id="KW-0472">Membrane</keyword>
<reference evidence="9" key="1">
    <citation type="submission" date="2021-01" db="EMBL/GenBank/DDBJ databases">
        <title>Marivirga sp. nov., isolated from intertidal surface sediments.</title>
        <authorList>
            <person name="Zhang M."/>
        </authorList>
    </citation>
    <scope>NUCLEOTIDE SEQUENCE</scope>
    <source>
        <strain evidence="9">SM1354</strain>
    </source>
</reference>
<evidence type="ECO:0000256" key="6">
    <source>
        <dbReference type="SAM" id="SignalP"/>
    </source>
</evidence>
<evidence type="ECO:0000259" key="8">
    <source>
        <dbReference type="Pfam" id="PF14322"/>
    </source>
</evidence>
<feature type="domain" description="RagB/SusD" evidence="7">
    <location>
        <begin position="355"/>
        <end position="473"/>
    </location>
</feature>
<comment type="similarity">
    <text evidence="2">Belongs to the SusD family.</text>
</comment>
<dbReference type="Pfam" id="PF14322">
    <property type="entry name" value="SusD-like_3"/>
    <property type="match status" value="1"/>
</dbReference>
<keyword evidence="5" id="KW-0998">Cell outer membrane</keyword>
<dbReference type="SUPFAM" id="SSF48452">
    <property type="entry name" value="TPR-like"/>
    <property type="match status" value="1"/>
</dbReference>
<keyword evidence="3 6" id="KW-0732">Signal</keyword>
<organism evidence="9 10">
    <name type="scientific">Marivirga atlantica</name>
    <dbReference type="NCBI Taxonomy" id="1548457"/>
    <lineage>
        <taxon>Bacteria</taxon>
        <taxon>Pseudomonadati</taxon>
        <taxon>Bacteroidota</taxon>
        <taxon>Cytophagia</taxon>
        <taxon>Cytophagales</taxon>
        <taxon>Marivirgaceae</taxon>
        <taxon>Marivirga</taxon>
    </lineage>
</organism>
<dbReference type="AlphaFoldDB" id="A0A937AN37"/>
<dbReference type="GO" id="GO:0009279">
    <property type="term" value="C:cell outer membrane"/>
    <property type="evidence" value="ECO:0007669"/>
    <property type="project" value="UniProtKB-SubCell"/>
</dbReference>
<evidence type="ECO:0000259" key="7">
    <source>
        <dbReference type="Pfam" id="PF07980"/>
    </source>
</evidence>
<dbReference type="Pfam" id="PF07980">
    <property type="entry name" value="SusD_RagB"/>
    <property type="match status" value="1"/>
</dbReference>
<feature type="signal peptide" evidence="6">
    <location>
        <begin position="1"/>
        <end position="22"/>
    </location>
</feature>
<evidence type="ECO:0000313" key="9">
    <source>
        <dbReference type="EMBL" id="MBL0765732.1"/>
    </source>
</evidence>
<keyword evidence="10" id="KW-1185">Reference proteome</keyword>
<dbReference type="EMBL" id="JAERQG010000002">
    <property type="protein sequence ID" value="MBL0765732.1"/>
    <property type="molecule type" value="Genomic_DNA"/>
</dbReference>
<dbReference type="CDD" id="cd08977">
    <property type="entry name" value="SusD"/>
    <property type="match status" value="1"/>
</dbReference>
<evidence type="ECO:0000313" key="10">
    <source>
        <dbReference type="Proteomes" id="UP000642920"/>
    </source>
</evidence>
<name>A0A937AN37_9BACT</name>